<dbReference type="InterPro" id="IPR006162">
    <property type="entry name" value="Ppantetheine_attach_site"/>
</dbReference>
<dbReference type="InterPro" id="IPR018201">
    <property type="entry name" value="Ketoacyl_synth_AS"/>
</dbReference>
<dbReference type="Gene3D" id="1.10.1200.10">
    <property type="entry name" value="ACP-like"/>
    <property type="match status" value="1"/>
</dbReference>
<evidence type="ECO:0000313" key="12">
    <source>
        <dbReference type="Proteomes" id="UP000570517"/>
    </source>
</evidence>
<feature type="compositionally biased region" description="Basic and acidic residues" evidence="7">
    <location>
        <begin position="1778"/>
        <end position="1789"/>
    </location>
</feature>
<evidence type="ECO:0000256" key="5">
    <source>
        <dbReference type="ARBA" id="ARBA00023268"/>
    </source>
</evidence>
<dbReference type="SMART" id="SM00825">
    <property type="entry name" value="PKS_KS"/>
    <property type="match status" value="1"/>
</dbReference>
<keyword evidence="3" id="KW-0808">Transferase</keyword>
<feature type="compositionally biased region" description="Basic residues" evidence="7">
    <location>
        <begin position="1798"/>
        <end position="1808"/>
    </location>
</feature>
<dbReference type="Pfam" id="PF00550">
    <property type="entry name" value="PP-binding"/>
    <property type="match status" value="1"/>
</dbReference>
<dbReference type="CDD" id="cd08955">
    <property type="entry name" value="KR_2_FAS_SDR_x"/>
    <property type="match status" value="1"/>
</dbReference>
<dbReference type="InterPro" id="IPR036736">
    <property type="entry name" value="ACP-like_sf"/>
</dbReference>
<dbReference type="SUPFAM" id="SSF55048">
    <property type="entry name" value="Probable ACP-binding domain of malonyl-CoA ACP transacylase"/>
    <property type="match status" value="1"/>
</dbReference>
<dbReference type="GO" id="GO:0005886">
    <property type="term" value="C:plasma membrane"/>
    <property type="evidence" value="ECO:0007669"/>
    <property type="project" value="TreeGrafter"/>
</dbReference>
<feature type="domain" description="Ketosynthase family 3 (KS3)" evidence="9">
    <location>
        <begin position="32"/>
        <end position="454"/>
    </location>
</feature>
<dbReference type="GO" id="GO:0004312">
    <property type="term" value="F:fatty acid synthase activity"/>
    <property type="evidence" value="ECO:0007669"/>
    <property type="project" value="TreeGrafter"/>
</dbReference>
<dbReference type="CDD" id="cd00833">
    <property type="entry name" value="PKS"/>
    <property type="match status" value="1"/>
</dbReference>
<dbReference type="InterPro" id="IPR036291">
    <property type="entry name" value="NAD(P)-bd_dom_sf"/>
</dbReference>
<dbReference type="SUPFAM" id="SSF52151">
    <property type="entry name" value="FabD/lysophospholipase-like"/>
    <property type="match status" value="1"/>
</dbReference>
<reference evidence="11 12" key="1">
    <citation type="submission" date="2020-05" db="EMBL/GenBank/DDBJ databases">
        <title>Draft genome sequence of Mycobacterium hippocampi DL, isolated from European seabass, Dicentrarchus labrax, reared in fish farms.</title>
        <authorList>
            <person name="Stathopoulou P."/>
            <person name="Asimakis E."/>
            <person name="Tzokas K."/>
            <person name="Batargias C."/>
            <person name="Tsiamis G."/>
        </authorList>
    </citation>
    <scope>NUCLEOTIDE SEQUENCE [LARGE SCALE GENOMIC DNA]</scope>
    <source>
        <strain evidence="11 12">DL</strain>
    </source>
</reference>
<dbReference type="Gene3D" id="3.40.366.10">
    <property type="entry name" value="Malonyl-Coenzyme A Acyl Carrier Protein, domain 2"/>
    <property type="match status" value="1"/>
</dbReference>
<dbReference type="InterPro" id="IPR020841">
    <property type="entry name" value="PKS_Beta-ketoAc_synthase_dom"/>
</dbReference>
<dbReference type="PROSITE" id="PS00606">
    <property type="entry name" value="KS3_1"/>
    <property type="match status" value="1"/>
</dbReference>
<dbReference type="InterPro" id="IPR013968">
    <property type="entry name" value="PKS_KR"/>
</dbReference>
<keyword evidence="12" id="KW-1185">Reference proteome</keyword>
<dbReference type="FunFam" id="3.30.70.250:FF:000003">
    <property type="entry name" value="Polyketide beta-ketoacyl synthase Pks3"/>
    <property type="match status" value="1"/>
</dbReference>
<dbReference type="PROSITE" id="PS52004">
    <property type="entry name" value="KS3_2"/>
    <property type="match status" value="1"/>
</dbReference>
<dbReference type="InterPro" id="IPR016035">
    <property type="entry name" value="Acyl_Trfase/lysoPLipase"/>
</dbReference>
<dbReference type="GO" id="GO:0005737">
    <property type="term" value="C:cytoplasm"/>
    <property type="evidence" value="ECO:0007669"/>
    <property type="project" value="TreeGrafter"/>
</dbReference>
<evidence type="ECO:0000256" key="7">
    <source>
        <dbReference type="SAM" id="MobiDB-lite"/>
    </source>
</evidence>
<dbReference type="Pfam" id="PF00698">
    <property type="entry name" value="Acyl_transf_1"/>
    <property type="match status" value="1"/>
</dbReference>
<dbReference type="Proteomes" id="UP000570517">
    <property type="component" value="Unassembled WGS sequence"/>
</dbReference>
<organism evidence="11 12">
    <name type="scientific">Mycolicibacterium hippocampi</name>
    <dbReference type="NCBI Taxonomy" id="659824"/>
    <lineage>
        <taxon>Bacteria</taxon>
        <taxon>Bacillati</taxon>
        <taxon>Actinomycetota</taxon>
        <taxon>Actinomycetes</taxon>
        <taxon>Mycobacteriales</taxon>
        <taxon>Mycobacteriaceae</taxon>
        <taxon>Mycolicibacterium</taxon>
    </lineage>
</organism>
<dbReference type="PANTHER" id="PTHR43775">
    <property type="entry name" value="FATTY ACID SYNTHASE"/>
    <property type="match status" value="1"/>
</dbReference>
<evidence type="ECO:0000256" key="6">
    <source>
        <dbReference type="PROSITE-ProRule" id="PRU01363"/>
    </source>
</evidence>
<dbReference type="SUPFAM" id="SSF51735">
    <property type="entry name" value="NAD(P)-binding Rossmann-fold domains"/>
    <property type="match status" value="2"/>
</dbReference>
<dbReference type="GO" id="GO:0071770">
    <property type="term" value="P:DIM/DIP cell wall layer assembly"/>
    <property type="evidence" value="ECO:0007669"/>
    <property type="project" value="TreeGrafter"/>
</dbReference>
<dbReference type="Gene3D" id="3.30.70.250">
    <property type="entry name" value="Malonyl-CoA ACP transacylase, ACP-binding"/>
    <property type="match status" value="1"/>
</dbReference>
<dbReference type="InterPro" id="IPR016036">
    <property type="entry name" value="Malonyl_transacylase_ACP-bd"/>
</dbReference>
<evidence type="ECO:0000313" key="11">
    <source>
        <dbReference type="EMBL" id="NVN48835.1"/>
    </source>
</evidence>
<dbReference type="Gene3D" id="3.40.50.720">
    <property type="entry name" value="NAD(P)-binding Rossmann-like Domain"/>
    <property type="match status" value="1"/>
</dbReference>
<feature type="active site" description="Proton acceptor; for dehydratase activity" evidence="6">
    <location>
        <position position="945"/>
    </location>
</feature>
<dbReference type="Pfam" id="PF08659">
    <property type="entry name" value="KR"/>
    <property type="match status" value="1"/>
</dbReference>
<dbReference type="Pfam" id="PF14765">
    <property type="entry name" value="PS-DH"/>
    <property type="match status" value="1"/>
</dbReference>
<dbReference type="InterPro" id="IPR032821">
    <property type="entry name" value="PKS_assoc"/>
</dbReference>
<dbReference type="GO" id="GO:0006633">
    <property type="term" value="P:fatty acid biosynthetic process"/>
    <property type="evidence" value="ECO:0007669"/>
    <property type="project" value="InterPro"/>
</dbReference>
<dbReference type="SMART" id="SM00827">
    <property type="entry name" value="PKS_AT"/>
    <property type="match status" value="1"/>
</dbReference>
<feature type="region of interest" description="C-terminal hotdog fold" evidence="6">
    <location>
        <begin position="1047"/>
        <end position="1195"/>
    </location>
</feature>
<dbReference type="InterPro" id="IPR049552">
    <property type="entry name" value="PKS_DH_N"/>
</dbReference>
<sequence>MKTTFDRISGMSAEQRDKLAEQFEKASRVAGAEPIAVVGIGCRFPGGVTGPDSFWKLLESGTDAVTEVPADRWDAEAFYDPDLTAPGRMPTKWGAYLDDVSGFDADFFGISPREATSMDPQQRVALEVAWEALENAGYAPDQLGESRTAVMLGVYYSEYQNASADNADSIDAYSATGNAHSVTVGRISYLLGLKGPAVAVDTACSSSLVSIHLACHSLRMRESDLALAGGVSLNLRPETQLALAKWGMLSPHGKCHAFDSRADGFVRGEGAGVVVLKRLTDAVRDGDRVLGVVRGSAVNQDGRSNGLTAPNAPSQRDVLTRALRSADVAAGTVHYIETHGTGTGLGDPIEFDALAAVYGKGEVPCALGTVKTNMGHLEAAAGIAGFIKTVLTLQHGTIAPNLNFEKWNPQIDPKPTRLFVPTEAGAWPESEHPRRAGVSSFGFSGTNAHIVLEQGPEPAAAAGPTPSVVTLVVSGKTAPRLAASAKSLADWLEGDGAAVSLADVAHTVNHHRSRYSTIATVCARDHAEAITGLRALAAGQLAPGVVPAHDARNGTGAGNGTVFLYSGQGAQWAGMGRALLVEEPAFAAAIDELEPAFVDKVGFSLRQALEAGEPIVGIDRIQPVLVGMQLALTALWRSYGVEPDAVIGHSMGEATAAVVAGVLTPAEGFDIIATRTRLMKRLSGQGAMALLELDAQATEKLIADRPDLTIAVYASPKQSVIAGPPDQVDDVVALVDGQGRLARRIEVDVASHHPTIDPVLSELREALAYLTPAAPKIPLVSTVAYSGSSPMYSADYWAANLRNPVRFSQAVHEASADNGNFIEISPHPLLAHAISDTVDAQGTSRKYHVGATINRDHPESLAFHAQLAAVRPPAVTAPDGDTARVVDVPPTSWQHVPFWQSDRSSGQKFSGAHPLLGLHVELPSGTGHVWQSDVGLEAHPWLADHIVHGLPVMPGAGFAEIALAAGCEALGLPATGVEVEVEVEQMLPLDPHTMLTTQLVTDESTGENRVEIHSRSDAGSWTRHAAGKVRAAETGTSAGRLTASPDGTPVSPSDFYTALRRTGAHHAHAFAALTRIVRSNGAADTEIVLPDEATPHRGIVLHPVMLDAALQGLAAAMSDETLSDSTDVTYLPVGFGSIRVFGEIGRRARCRAELVSVVEDSGDAVGRVTLADDSGTVLAQVDDVHLKRIQRRTVPLPLSQKIFDSVWVESAAPAGGAVRGSWLALADGAAGLASAQDFANSFSAPDRRVVTADLGDESAVREAFATATADPDLPPAGVIVFGDFPDQLVLDGSDAASGLAHARDVIWGVAGTVRAIVGSWHGKAPRLWLVSNGGLVVDAQDGPGNPGTNSLKGLARVLAYEHPDLKTTLLDVGSGNEAGVSSSILATEIEAAGDDDVIAWRRSTRFVERLSRAQLPSTKGELVVRKDGSYVVTGALGGVGMAVVRWLVDHGAGRVIVNGRGAPSEEVQAELDRLSDRAEIVAVLGDVAVPGVAERLVSAAAETGKPVRGVIHSAAVLEDEIFVGLTRESLDKIWAPKAAGALRLHEVTAGLELDWWVGFSSIVSLLGSPGQAAYACANAWLDGLVAWRRAAGLPAIAINWGQWADVGLASSLRFSVLDPITPAEGVDALGGVLAAGFSRVGIARLRLDRAAAAFPEIHQIGFFTDLVGELETDEVDEDWGGPEALKEMDAAEINRVVVARLRRRISAIMGYSDDGAVDTAQPLTELGLDSLMAVRMRNTIRGDFGVEPPVALLLQGASLADLALDLIRQLGLAEEDTSERPNALRDRAQQRAAARQRAASRRKVGPRS</sequence>
<feature type="compositionally biased region" description="Basic and acidic residues" evidence="7">
    <location>
        <begin position="1006"/>
        <end position="1016"/>
    </location>
</feature>
<evidence type="ECO:0000256" key="4">
    <source>
        <dbReference type="ARBA" id="ARBA00022857"/>
    </source>
</evidence>
<dbReference type="PROSITE" id="PS50075">
    <property type="entry name" value="CARRIER"/>
    <property type="match status" value="1"/>
</dbReference>
<dbReference type="InterPro" id="IPR049551">
    <property type="entry name" value="PKS_DH_C"/>
</dbReference>
<feature type="active site" description="Proton donor; for dehydratase activity" evidence="6">
    <location>
        <position position="1107"/>
    </location>
</feature>
<dbReference type="GO" id="GO:0031177">
    <property type="term" value="F:phosphopantetheine binding"/>
    <property type="evidence" value="ECO:0007669"/>
    <property type="project" value="InterPro"/>
</dbReference>
<dbReference type="PROSITE" id="PS52019">
    <property type="entry name" value="PKS_MFAS_DH"/>
    <property type="match status" value="1"/>
</dbReference>
<dbReference type="Pfam" id="PF00109">
    <property type="entry name" value="ketoacyl-synt"/>
    <property type="match status" value="1"/>
</dbReference>
<dbReference type="PANTHER" id="PTHR43775:SF37">
    <property type="entry name" value="SI:DKEY-61P9.11"/>
    <property type="match status" value="1"/>
</dbReference>
<dbReference type="EMBL" id="JABFYL010000008">
    <property type="protein sequence ID" value="NVN48835.1"/>
    <property type="molecule type" value="Genomic_DNA"/>
</dbReference>
<dbReference type="Pfam" id="PF02801">
    <property type="entry name" value="Ketoacyl-synt_C"/>
    <property type="match status" value="1"/>
</dbReference>
<dbReference type="Gene3D" id="3.10.129.110">
    <property type="entry name" value="Polyketide synthase dehydratase"/>
    <property type="match status" value="1"/>
</dbReference>
<evidence type="ECO:0000256" key="3">
    <source>
        <dbReference type="ARBA" id="ARBA00022679"/>
    </source>
</evidence>
<dbReference type="SUPFAM" id="SSF53901">
    <property type="entry name" value="Thiolase-like"/>
    <property type="match status" value="1"/>
</dbReference>
<gene>
    <name evidence="11" type="ORF">HLY00_257</name>
</gene>
<feature type="domain" description="Carrier" evidence="8">
    <location>
        <begin position="1695"/>
        <end position="1770"/>
    </location>
</feature>
<dbReference type="SUPFAM" id="SSF47336">
    <property type="entry name" value="ACP-like"/>
    <property type="match status" value="1"/>
</dbReference>
<dbReference type="SMART" id="SM00823">
    <property type="entry name" value="PKS_PP"/>
    <property type="match status" value="1"/>
</dbReference>
<feature type="region of interest" description="Disordered" evidence="7">
    <location>
        <begin position="1002"/>
        <end position="1024"/>
    </location>
</feature>
<protein>
    <submittedName>
        <fullName evidence="11">Phenolpthiocerol synthesis type-I polyketide synthase PpsD</fullName>
    </submittedName>
</protein>
<dbReference type="PROSITE" id="PS00012">
    <property type="entry name" value="PHOSPHOPANTETHEINE"/>
    <property type="match status" value="1"/>
</dbReference>
<dbReference type="SMART" id="SM00826">
    <property type="entry name" value="PKS_DH"/>
    <property type="match status" value="1"/>
</dbReference>
<dbReference type="InterPro" id="IPR049900">
    <property type="entry name" value="PKS_mFAS_DH"/>
</dbReference>
<dbReference type="InterPro" id="IPR014031">
    <property type="entry name" value="Ketoacyl_synth_C"/>
</dbReference>
<comment type="caution">
    <text evidence="11">The sequence shown here is derived from an EMBL/GenBank/DDBJ whole genome shotgun (WGS) entry which is preliminary data.</text>
</comment>
<keyword evidence="1" id="KW-0596">Phosphopantetheine</keyword>
<evidence type="ECO:0000259" key="9">
    <source>
        <dbReference type="PROSITE" id="PS52004"/>
    </source>
</evidence>
<dbReference type="InterPro" id="IPR016039">
    <property type="entry name" value="Thiolase-like"/>
</dbReference>
<dbReference type="InterPro" id="IPR001227">
    <property type="entry name" value="Ac_transferase_dom_sf"/>
</dbReference>
<dbReference type="InterPro" id="IPR014043">
    <property type="entry name" value="Acyl_transferase_dom"/>
</dbReference>
<dbReference type="InterPro" id="IPR009081">
    <property type="entry name" value="PP-bd_ACP"/>
</dbReference>
<evidence type="ECO:0000256" key="2">
    <source>
        <dbReference type="ARBA" id="ARBA00022553"/>
    </source>
</evidence>
<keyword evidence="2" id="KW-0597">Phosphoprotein</keyword>
<feature type="region of interest" description="N-terminal hotdog fold" evidence="6">
    <location>
        <begin position="913"/>
        <end position="1036"/>
    </location>
</feature>
<dbReference type="SMART" id="SM00822">
    <property type="entry name" value="PKS_KR"/>
    <property type="match status" value="1"/>
</dbReference>
<dbReference type="Pfam" id="PF16197">
    <property type="entry name" value="KAsynt_C_assoc"/>
    <property type="match status" value="1"/>
</dbReference>
<dbReference type="GO" id="GO:0004315">
    <property type="term" value="F:3-oxoacyl-[acyl-carrier-protein] synthase activity"/>
    <property type="evidence" value="ECO:0007669"/>
    <property type="project" value="InterPro"/>
</dbReference>
<dbReference type="InterPro" id="IPR020806">
    <property type="entry name" value="PKS_PP-bd"/>
</dbReference>
<name>A0A850PNA2_9MYCO</name>
<keyword evidence="4" id="KW-0521">NADP</keyword>
<feature type="region of interest" description="Disordered" evidence="7">
    <location>
        <begin position="1774"/>
        <end position="1808"/>
    </location>
</feature>
<dbReference type="InterPro" id="IPR014030">
    <property type="entry name" value="Ketoacyl_synth_N"/>
</dbReference>
<feature type="domain" description="PKS/mFAS DH" evidence="10">
    <location>
        <begin position="913"/>
        <end position="1195"/>
    </location>
</feature>
<feature type="region of interest" description="Disordered" evidence="7">
    <location>
        <begin position="1030"/>
        <end position="1049"/>
    </location>
</feature>
<dbReference type="InterPro" id="IPR057326">
    <property type="entry name" value="KR_dom"/>
</dbReference>
<dbReference type="InterPro" id="IPR020807">
    <property type="entry name" value="PKS_DH"/>
</dbReference>
<proteinExistence type="predicted"/>
<dbReference type="RefSeq" id="WP_178357296.1">
    <property type="nucleotide sequence ID" value="NZ_JABFYL010000008.1"/>
</dbReference>
<dbReference type="Gene3D" id="3.40.47.10">
    <property type="match status" value="1"/>
</dbReference>
<dbReference type="FunFam" id="3.40.47.10:FF:000019">
    <property type="entry name" value="Polyketide synthase type I"/>
    <property type="match status" value="1"/>
</dbReference>
<dbReference type="Pfam" id="PF21089">
    <property type="entry name" value="PKS_DH_N"/>
    <property type="match status" value="1"/>
</dbReference>
<evidence type="ECO:0000259" key="8">
    <source>
        <dbReference type="PROSITE" id="PS50075"/>
    </source>
</evidence>
<accession>A0A850PNA2</accession>
<evidence type="ECO:0000256" key="1">
    <source>
        <dbReference type="ARBA" id="ARBA00022450"/>
    </source>
</evidence>
<dbReference type="InterPro" id="IPR042104">
    <property type="entry name" value="PKS_dehydratase_sf"/>
</dbReference>
<evidence type="ECO:0000259" key="10">
    <source>
        <dbReference type="PROSITE" id="PS52019"/>
    </source>
</evidence>
<dbReference type="InterPro" id="IPR050091">
    <property type="entry name" value="PKS_NRPS_Biosynth_Enz"/>
</dbReference>
<keyword evidence="5" id="KW-0511">Multifunctional enzyme</keyword>